<feature type="domain" description="Calponin-homology (CH)" evidence="24">
    <location>
        <begin position="532"/>
        <end position="638"/>
    </location>
</feature>
<dbReference type="InterPro" id="IPR022735">
    <property type="entry name" value="bMERB_dom"/>
</dbReference>
<gene>
    <name evidence="27" type="ORF">OYC64_009927</name>
</gene>
<dbReference type="SMART" id="SM00033">
    <property type="entry name" value="CH"/>
    <property type="match status" value="1"/>
</dbReference>
<feature type="compositionally biased region" description="Low complexity" evidence="23">
    <location>
        <begin position="1387"/>
        <end position="1411"/>
    </location>
</feature>
<dbReference type="PANTHER" id="PTHR23167">
    <property type="entry name" value="CALPONIN HOMOLOGY DOMAIN-CONTAINING PROTEIN DDB_G0272472-RELATED"/>
    <property type="match status" value="1"/>
</dbReference>
<dbReference type="PROSITE" id="PS50021">
    <property type="entry name" value="CH"/>
    <property type="match status" value="1"/>
</dbReference>
<keyword evidence="17" id="KW-0009">Actin-binding</keyword>
<feature type="compositionally biased region" description="Basic and acidic residues" evidence="23">
    <location>
        <begin position="1200"/>
        <end position="1210"/>
    </location>
</feature>
<comment type="caution">
    <text evidence="27">The sequence shown here is derived from an EMBL/GenBank/DDBJ whole genome shotgun (WGS) entry which is preliminary data.</text>
</comment>
<evidence type="ECO:0000313" key="27">
    <source>
        <dbReference type="EMBL" id="KAL3061901.1"/>
    </source>
</evidence>
<feature type="compositionally biased region" description="Low complexity" evidence="23">
    <location>
        <begin position="1987"/>
        <end position="1999"/>
    </location>
</feature>
<dbReference type="InterPro" id="IPR036188">
    <property type="entry name" value="FAD/NAD-bd_sf"/>
</dbReference>
<dbReference type="InterPro" id="IPR001781">
    <property type="entry name" value="Znf_LIM"/>
</dbReference>
<dbReference type="Pfam" id="PF00412">
    <property type="entry name" value="LIM"/>
    <property type="match status" value="1"/>
</dbReference>
<evidence type="ECO:0000256" key="23">
    <source>
        <dbReference type="SAM" id="MobiDB-lite"/>
    </source>
</evidence>
<dbReference type="PROSITE" id="PS50023">
    <property type="entry name" value="LIM_DOMAIN_2"/>
    <property type="match status" value="1"/>
</dbReference>
<evidence type="ECO:0000256" key="2">
    <source>
        <dbReference type="ARBA" id="ARBA00004123"/>
    </source>
</evidence>
<feature type="compositionally biased region" description="Acidic residues" evidence="23">
    <location>
        <begin position="1056"/>
        <end position="1075"/>
    </location>
</feature>
<dbReference type="Gene3D" id="2.10.110.10">
    <property type="entry name" value="Cysteine Rich Protein"/>
    <property type="match status" value="1"/>
</dbReference>
<feature type="region of interest" description="Disordered" evidence="23">
    <location>
        <begin position="1484"/>
        <end position="1508"/>
    </location>
</feature>
<feature type="compositionally biased region" description="Basic residues" evidence="23">
    <location>
        <begin position="1928"/>
        <end position="1946"/>
    </location>
</feature>
<feature type="compositionally biased region" description="Acidic residues" evidence="23">
    <location>
        <begin position="1105"/>
        <end position="1114"/>
    </location>
</feature>
<dbReference type="PANTHER" id="PTHR23167:SF51">
    <property type="entry name" value="[F-ACTIN]-MONOOXYGENASE MICAL3"/>
    <property type="match status" value="1"/>
</dbReference>
<dbReference type="InterPro" id="IPR002938">
    <property type="entry name" value="FAD-bd"/>
</dbReference>
<evidence type="ECO:0000256" key="7">
    <source>
        <dbReference type="ARBA" id="ARBA00022490"/>
    </source>
</evidence>
<feature type="region of interest" description="Disordered" evidence="23">
    <location>
        <begin position="1020"/>
        <end position="1155"/>
    </location>
</feature>
<feature type="region of interest" description="Disordered" evidence="23">
    <location>
        <begin position="943"/>
        <end position="1003"/>
    </location>
</feature>
<evidence type="ECO:0000256" key="5">
    <source>
        <dbReference type="ARBA" id="ARBA00012709"/>
    </source>
</evidence>
<keyword evidence="7" id="KW-0963">Cytoplasm</keyword>
<feature type="compositionally biased region" description="Basic and acidic residues" evidence="23">
    <location>
        <begin position="1283"/>
        <end position="1305"/>
    </location>
</feature>
<evidence type="ECO:0000313" key="28">
    <source>
        <dbReference type="Proteomes" id="UP001619887"/>
    </source>
</evidence>
<feature type="compositionally biased region" description="Acidic residues" evidence="23">
    <location>
        <begin position="1021"/>
        <end position="1030"/>
    </location>
</feature>
<feature type="region of interest" description="Disordered" evidence="23">
    <location>
        <begin position="814"/>
        <end position="855"/>
    </location>
</feature>
<feature type="compositionally biased region" description="Polar residues" evidence="23">
    <location>
        <begin position="1212"/>
        <end position="1231"/>
    </location>
</feature>
<evidence type="ECO:0000256" key="20">
    <source>
        <dbReference type="ARBA" id="ARBA00049522"/>
    </source>
</evidence>
<feature type="compositionally biased region" description="Basic and acidic residues" evidence="23">
    <location>
        <begin position="1686"/>
        <end position="1701"/>
    </location>
</feature>
<keyword evidence="6" id="KW-0268">Exocytosis</keyword>
<evidence type="ECO:0000256" key="4">
    <source>
        <dbReference type="ARBA" id="ARBA00008223"/>
    </source>
</evidence>
<feature type="compositionally biased region" description="Acidic residues" evidence="23">
    <location>
        <begin position="1122"/>
        <end position="1148"/>
    </location>
</feature>
<keyword evidence="15 21" id="KW-0440">LIM domain</keyword>
<feature type="compositionally biased region" description="Basic and acidic residues" evidence="23">
    <location>
        <begin position="1827"/>
        <end position="1843"/>
    </location>
</feature>
<feature type="domain" description="BMERB" evidence="26">
    <location>
        <begin position="2086"/>
        <end position="2269"/>
    </location>
</feature>
<dbReference type="Gene3D" id="3.50.50.60">
    <property type="entry name" value="FAD/NAD(P)-binding domain"/>
    <property type="match status" value="1"/>
</dbReference>
<feature type="region of interest" description="Disordered" evidence="23">
    <location>
        <begin position="1764"/>
        <end position="2028"/>
    </location>
</feature>
<evidence type="ECO:0000259" key="25">
    <source>
        <dbReference type="PROSITE" id="PS50023"/>
    </source>
</evidence>
<evidence type="ECO:0000256" key="3">
    <source>
        <dbReference type="ARBA" id="ARBA00004245"/>
    </source>
</evidence>
<reference evidence="27 28" key="2">
    <citation type="journal article" date="2024" name="G3 (Bethesda)">
        <title>The genome of the cryopelagic Antarctic bald notothen, Trematomus borchgrevinki.</title>
        <authorList>
            <person name="Rayamajhi N."/>
            <person name="Rivera-Colon A.G."/>
            <person name="Minhas B.F."/>
            <person name="Cheng C.C."/>
            <person name="Catchen J.M."/>
        </authorList>
    </citation>
    <scope>NUCLEOTIDE SEQUENCE [LARGE SCALE GENOMIC DNA]</scope>
    <source>
        <strain evidence="27">AGRC-2024</strain>
    </source>
</reference>
<reference evidence="27 28" key="1">
    <citation type="journal article" date="2022" name="G3 (Bethesda)">
        <title>Evaluating Illumina-, Nanopore-, and PacBio-based genome assembly strategies with the bald notothen, Trematomus borchgrevinki.</title>
        <authorList>
            <person name="Rayamajhi N."/>
            <person name="Cheng C.C."/>
            <person name="Catchen J.M."/>
        </authorList>
    </citation>
    <scope>NUCLEOTIDE SEQUENCE [LARGE SCALE GENOMIC DNA]</scope>
    <source>
        <strain evidence="27">AGRC-2024</strain>
    </source>
</reference>
<evidence type="ECO:0000256" key="12">
    <source>
        <dbReference type="ARBA" id="ARBA00022857"/>
    </source>
</evidence>
<evidence type="ECO:0000256" key="8">
    <source>
        <dbReference type="ARBA" id="ARBA00022630"/>
    </source>
</evidence>
<feature type="region of interest" description="Disordered" evidence="23">
    <location>
        <begin position="1609"/>
        <end position="1669"/>
    </location>
</feature>
<evidence type="ECO:0000256" key="1">
    <source>
        <dbReference type="ARBA" id="ARBA00001974"/>
    </source>
</evidence>
<feature type="compositionally biased region" description="Basic and acidic residues" evidence="23">
    <location>
        <begin position="1895"/>
        <end position="1904"/>
    </location>
</feature>
<feature type="compositionally biased region" description="Basic and acidic residues" evidence="23">
    <location>
        <begin position="1093"/>
        <end position="1104"/>
    </location>
</feature>
<feature type="region of interest" description="Disordered" evidence="23">
    <location>
        <begin position="755"/>
        <end position="786"/>
    </location>
</feature>
<feature type="compositionally biased region" description="Acidic residues" evidence="23">
    <location>
        <begin position="1251"/>
        <end position="1282"/>
    </location>
</feature>
<evidence type="ECO:0000256" key="11">
    <source>
        <dbReference type="ARBA" id="ARBA00022833"/>
    </source>
</evidence>
<evidence type="ECO:0000256" key="9">
    <source>
        <dbReference type="ARBA" id="ARBA00022723"/>
    </source>
</evidence>
<keyword evidence="18" id="KW-0206">Cytoskeleton</keyword>
<feature type="compositionally biased region" description="Basic and acidic residues" evidence="23">
    <location>
        <begin position="1858"/>
        <end position="1868"/>
    </location>
</feature>
<dbReference type="FunFam" id="2.10.110.10:FF:000043">
    <property type="entry name" value="protein-methionine sulfoxide oxidase MICAL3 isoform X2"/>
    <property type="match status" value="1"/>
</dbReference>
<evidence type="ECO:0000256" key="22">
    <source>
        <dbReference type="SAM" id="Coils"/>
    </source>
</evidence>
<feature type="compositionally biased region" description="Polar residues" evidence="23">
    <location>
        <begin position="1635"/>
        <end position="1655"/>
    </location>
</feature>
<dbReference type="SMART" id="SM01203">
    <property type="entry name" value="DUF3585"/>
    <property type="match status" value="1"/>
</dbReference>
<comment type="similarity">
    <text evidence="4">Belongs to the Mical family.</text>
</comment>
<dbReference type="PROSITE" id="PS51848">
    <property type="entry name" value="BMERB"/>
    <property type="match status" value="1"/>
</dbReference>
<evidence type="ECO:0000256" key="15">
    <source>
        <dbReference type="ARBA" id="ARBA00023038"/>
    </source>
</evidence>
<dbReference type="SUPFAM" id="SSF57716">
    <property type="entry name" value="Glucocorticoid receptor-like (DNA-binding domain)"/>
    <property type="match status" value="2"/>
</dbReference>
<evidence type="ECO:0000259" key="26">
    <source>
        <dbReference type="PROSITE" id="PS51848"/>
    </source>
</evidence>
<dbReference type="SUPFAM" id="SSF51905">
    <property type="entry name" value="FAD/NAD(P)-binding domain"/>
    <property type="match status" value="1"/>
</dbReference>
<feature type="region of interest" description="Disordered" evidence="23">
    <location>
        <begin position="676"/>
        <end position="721"/>
    </location>
</feature>
<evidence type="ECO:0000256" key="18">
    <source>
        <dbReference type="ARBA" id="ARBA00023212"/>
    </source>
</evidence>
<dbReference type="InterPro" id="IPR036872">
    <property type="entry name" value="CH_dom_sf"/>
</dbReference>
<evidence type="ECO:0000259" key="24">
    <source>
        <dbReference type="PROSITE" id="PS50021"/>
    </source>
</evidence>
<dbReference type="Pfam" id="PF12130">
    <property type="entry name" value="bMERB_dom"/>
    <property type="match status" value="1"/>
</dbReference>
<dbReference type="InterPro" id="IPR057494">
    <property type="entry name" value="Rossman_Mical"/>
</dbReference>
<dbReference type="Pfam" id="PF00307">
    <property type="entry name" value="CH"/>
    <property type="match status" value="1"/>
</dbReference>
<protein>
    <recommendedName>
        <fullName evidence="5">F-actin monooxygenase</fullName>
        <ecNumber evidence="5">1.14.13.225</ecNumber>
    </recommendedName>
</protein>
<keyword evidence="12" id="KW-0521">NADP</keyword>
<evidence type="ECO:0000256" key="17">
    <source>
        <dbReference type="ARBA" id="ARBA00023203"/>
    </source>
</evidence>
<proteinExistence type="inferred from homology"/>
<feature type="compositionally biased region" description="Polar residues" evidence="23">
    <location>
        <begin position="954"/>
        <end position="964"/>
    </location>
</feature>
<organism evidence="27 28">
    <name type="scientific">Pagothenia borchgrevinki</name>
    <name type="common">Bald rockcod</name>
    <name type="synonym">Trematomus borchgrevinki</name>
    <dbReference type="NCBI Taxonomy" id="8213"/>
    <lineage>
        <taxon>Eukaryota</taxon>
        <taxon>Metazoa</taxon>
        <taxon>Chordata</taxon>
        <taxon>Craniata</taxon>
        <taxon>Vertebrata</taxon>
        <taxon>Euteleostomi</taxon>
        <taxon>Actinopterygii</taxon>
        <taxon>Neopterygii</taxon>
        <taxon>Teleostei</taxon>
        <taxon>Neoteleostei</taxon>
        <taxon>Acanthomorphata</taxon>
        <taxon>Eupercaria</taxon>
        <taxon>Perciformes</taxon>
        <taxon>Notothenioidei</taxon>
        <taxon>Nototheniidae</taxon>
        <taxon>Pagothenia</taxon>
    </lineage>
</organism>
<evidence type="ECO:0000256" key="10">
    <source>
        <dbReference type="ARBA" id="ARBA00022827"/>
    </source>
</evidence>
<keyword evidence="11 21" id="KW-0862">Zinc</keyword>
<feature type="region of interest" description="Disordered" evidence="23">
    <location>
        <begin position="1200"/>
        <end position="1441"/>
    </location>
</feature>
<feature type="region of interest" description="Disordered" evidence="23">
    <location>
        <begin position="1683"/>
        <end position="1752"/>
    </location>
</feature>
<evidence type="ECO:0000256" key="19">
    <source>
        <dbReference type="ARBA" id="ARBA00023242"/>
    </source>
</evidence>
<evidence type="ECO:0000256" key="16">
    <source>
        <dbReference type="ARBA" id="ARBA00023054"/>
    </source>
</evidence>
<feature type="compositionally biased region" description="Polar residues" evidence="23">
    <location>
        <begin position="1365"/>
        <end position="1383"/>
    </location>
</feature>
<dbReference type="PRINTS" id="PR00420">
    <property type="entry name" value="RNGMNOXGNASE"/>
</dbReference>
<keyword evidence="9 21" id="KW-0479">Metal-binding</keyword>
<keyword evidence="14" id="KW-0503">Monooxygenase</keyword>
<dbReference type="Pfam" id="PF25413">
    <property type="entry name" value="Rossman_Mical"/>
    <property type="match status" value="1"/>
</dbReference>
<dbReference type="EMBL" id="JBIYXZ010002072">
    <property type="protein sequence ID" value="KAL3061901.1"/>
    <property type="molecule type" value="Genomic_DNA"/>
</dbReference>
<dbReference type="FunFam" id="3.50.50.60:FF:000004">
    <property type="entry name" value="protein-methionine sulfoxide oxidase MICAL2 isoform X1"/>
    <property type="match status" value="1"/>
</dbReference>
<evidence type="ECO:0000256" key="21">
    <source>
        <dbReference type="PROSITE-ProRule" id="PRU00125"/>
    </source>
</evidence>
<feature type="coiled-coil region" evidence="22">
    <location>
        <begin position="2219"/>
        <end position="2246"/>
    </location>
</feature>
<keyword evidence="13" id="KW-0560">Oxidoreductase</keyword>
<sequence length="2281" mass="254266">MGDGGVGATGGDGVNKSHVLFDKFVQGTTFKGTLKAFQDLCDHLEVRPGEYRIFYHKLKSKLNYWKAKALWAKLDKRAFQKEYKKGRACANSKCVIIGAGPCGLRTAIELAFLGAKVVLLEKRDAFSRNNVLHLWPFTIQDLRGLGAKKFYGKFCAGAIDHISIRQLQLILLKVALLLGIEIHVNVEFKSLIEPPEDQETERIGWRAEVHPRTHPVNELEFDVIIGADGRRNTLPGFRRKEFRGKLAIAITANFINRNTSAEAKVEEISGVAFIFNQKFFQDLRESTGVDLENIVYYKDDTHYFVMTAKKRSLMEKGVILHDYADTERLLSRANVDQAALLSYACEAADFSTNRLLPTLDFAINHYGQPDVAMFDFTCMYASENAAMVRQRNGHALLTGLVGDSLLEPFWPMGTGIARGFLAAMDSGWMVKSWAQGKTPLEVLAERESIYRILPQTTPENISKNFSHYSVDPTTRYPNISLNFLKPSQVRHFCDTGEAREMCIEMENVINSSTPKLARNDNCLLDKQLQESIARSSKLLNWCQRQTEGYRNVNVTDLTMSWKSGLALCALIDRYRPDLIDFVSLDERDQEKNNQLGFDVAEREFGISPCMTGKEMSSVVEPDKLSMVMYLSQFYEMFKDTVPPGDNHNMSPEEKAALISSTKSPISFLSKLGQSIAISRKRNPKDKKEKDVDSLGKRRKTSQSEDEEVSRSGRNDRPSVPAVVIERKMESCASGNHNKVKVMATQLLAKFEENAPQPSGLKRQGDSLPNLDQLLPTSPPQTPVNEPVRLVPVPAWRKRRTQQQEQLSIRYKEMIKGQPNRGEQARSGADQVSSSGSRSCPKKTILLPSSSSTSSLSLHSEGSLRKEFPVNIGGSDVCFFCQKRVYVMERLSAEGKFFHRSCFKCEYCNTTLRLSSYAFDVEDGKFYCKPHFCYRLSGYAQRKRPAPSPTPITAKENQAPQTPTATVDAPGRAMAAASPSAELQPSAPEVNGLQEPSLAKRLRGTPERIELENYRLSLQKEEELEEVPEETLAEHNLSSVLDKRTDADDLGSSSSESDMEEEEEQEQEEQEQDAEEGEQHPLSPSDLGGVPWKEAVELHAKLRGEEGDDVGEALDDAISRDGEIDEDDEEEEEEDDEDEDEEESSDEGDYCPWDKELTSGLWLEKHLTEEDDVGTFKARSIQIQQVLQPVDPTAIPGLVRTHLDSEGDKEAQLASQLSHPSELTQPSSTAPAHTSARREAVRVWLESLSGEPCEDDDLEAEADSPDMEPGTEMDQDDIPSDAEAEARLHQSERVDVLPEEDKRSESQRMPSSIEVFSASPTQNKDVVLSPLKPSPELESKISLLKSPGTRFFPDPFIPEEREPERTTPSYSPTAQSPLSPSSAPVQDPSSVPSPTAAASLVSVPASSPLGSLIKSPISSLVKPTMESPIRSPVKSPVVSPICSQPTPLPETCTPKSPVYPQRSICPLTGNPLSPICAQPLPCQEPSSPLLSDSPVRSQPIPGVTSTPMTKIDKVMPDLSKCEDSSTEETPSKKTDIIEEFWQKSAEIRKSLGLTPLDRTSKILEKSVVIYPALDSTPVKALDVPEEQKPAFTGRAVIRRLNITLEGQVITPISPKSNGSDKRDLSSSSGLGLNGSMATSQTANSDSFNTSDSTMLTPPSSPPPPVPSNQSPAMLRLQKHQVSWCNGTEKHPPENAKEPDKIKSPVPAPRTQLSPVSVPKPAPRKVISPQAETAPVVVMREKKKKPRPQEVRKSFVETVEEIPFADDVEESYDERTPETSMNRYYTPPTSKPNRDRPPLHLALAMENGKPNIPGNEAFKSQRATQFSPEAKEIAEERMKAREKSVKSQALKDAMTKQLNKMKESDKDKGAAPKVALGVTSEGKKSAGSPKTSAVKALESKKAETLPERFFSSNKSLDSSVASSDGSSSGKSKKRSSLFSPRKNKKEKKAKNDSSRLPGTDETPPKHKSLWKAVFSGYKKDKKKKDDKSCPSTPSSSSTTQDSGKKKASPTGKSSDLKSRRNLSFSEDSDLSCDDVLERSSQKSKADSLYVPHALAFKRSYATKKTYTEEELNAKLTRKVQKAARRQAKQEELKRLHRAQIIQRQLEQVEEKQRQLEERGVAVEKALRGEAGLYKGTYTLPKQHKRRSDYWGDSNYSEILDLHLGGMGKKDDPKLMQEWFKLVQEKNALVRYESELMIFARELELEDRQSRLQQELRERMAVEDHLKTEKELNQEKQILNEMLEVVEQRDALVALLDEQRLREKEEDKDLESVMLSKGFNLNWA</sequence>
<feature type="domain" description="LIM zinc-binding" evidence="25">
    <location>
        <begin position="875"/>
        <end position="937"/>
    </location>
</feature>
<keyword evidence="28" id="KW-1185">Reference proteome</keyword>
<comment type="catalytic activity">
    <reaction evidence="20">
        <text>L-methionyl-[F-actin] + NADPH + O2 + H(+) = L-methionyl-(R)-S-oxide-[F-actin] + NADP(+) + H2O</text>
        <dbReference type="Rhea" id="RHEA:51308"/>
        <dbReference type="Rhea" id="RHEA-COMP:12953"/>
        <dbReference type="Rhea" id="RHEA-COMP:12956"/>
        <dbReference type="ChEBI" id="CHEBI:15377"/>
        <dbReference type="ChEBI" id="CHEBI:15378"/>
        <dbReference type="ChEBI" id="CHEBI:15379"/>
        <dbReference type="ChEBI" id="CHEBI:16044"/>
        <dbReference type="ChEBI" id="CHEBI:45764"/>
        <dbReference type="ChEBI" id="CHEBI:57783"/>
        <dbReference type="ChEBI" id="CHEBI:58349"/>
        <dbReference type="EC" id="1.14.13.225"/>
    </reaction>
</comment>
<dbReference type="GO" id="GO:0120501">
    <property type="term" value="F:F-actin monooxygenase activity"/>
    <property type="evidence" value="ECO:0007669"/>
    <property type="project" value="UniProtKB-EC"/>
</dbReference>
<feature type="compositionally biased region" description="Basic and acidic residues" evidence="23">
    <location>
        <begin position="685"/>
        <end position="695"/>
    </location>
</feature>
<keyword evidence="19" id="KW-0539">Nucleus</keyword>
<dbReference type="SMART" id="SM00132">
    <property type="entry name" value="LIM"/>
    <property type="match status" value="1"/>
</dbReference>
<evidence type="ECO:0000256" key="13">
    <source>
        <dbReference type="ARBA" id="ARBA00023002"/>
    </source>
</evidence>
<feature type="compositionally biased region" description="Polar residues" evidence="23">
    <location>
        <begin position="1484"/>
        <end position="1495"/>
    </location>
</feature>
<dbReference type="FunFam" id="1.10.418.10:FF:000026">
    <property type="entry name" value="protein-methionine sulfoxide oxidase MICAL3 isoform X1"/>
    <property type="match status" value="1"/>
</dbReference>
<dbReference type="GO" id="GO:0005856">
    <property type="term" value="C:cytoskeleton"/>
    <property type="evidence" value="ECO:0007669"/>
    <property type="project" value="UniProtKB-SubCell"/>
</dbReference>
<evidence type="ECO:0000256" key="14">
    <source>
        <dbReference type="ARBA" id="ARBA00023033"/>
    </source>
</evidence>
<keyword evidence="10" id="KW-0274">FAD</keyword>
<comment type="subcellular location">
    <subcellularLocation>
        <location evidence="3">Cytoplasm</location>
        <location evidence="3">Cytoskeleton</location>
    </subcellularLocation>
    <subcellularLocation>
        <location evidence="2">Nucleus</location>
    </subcellularLocation>
</comment>
<feature type="compositionally biased region" description="Low complexity" evidence="23">
    <location>
        <begin position="1909"/>
        <end position="1927"/>
    </location>
</feature>
<dbReference type="CDD" id="cd09439">
    <property type="entry name" value="LIM_Mical"/>
    <property type="match status" value="1"/>
</dbReference>
<comment type="cofactor">
    <cofactor evidence="1">
        <name>FAD</name>
        <dbReference type="ChEBI" id="CHEBI:57692"/>
    </cofactor>
</comment>
<name>A0ABD2H7R5_PAGBO</name>
<dbReference type="InterPro" id="IPR001715">
    <property type="entry name" value="CH_dom"/>
</dbReference>
<feature type="coiled-coil region" evidence="22">
    <location>
        <begin position="2070"/>
        <end position="2123"/>
    </location>
</feature>
<dbReference type="InterPro" id="IPR050540">
    <property type="entry name" value="F-actin_Monoox_Mical"/>
</dbReference>
<evidence type="ECO:0000256" key="6">
    <source>
        <dbReference type="ARBA" id="ARBA00022483"/>
    </source>
</evidence>
<feature type="compositionally biased region" description="Low complexity" evidence="23">
    <location>
        <begin position="845"/>
        <end position="855"/>
    </location>
</feature>
<dbReference type="Proteomes" id="UP001619887">
    <property type="component" value="Unassembled WGS sequence"/>
</dbReference>
<dbReference type="Gene3D" id="1.10.418.10">
    <property type="entry name" value="Calponin-like domain"/>
    <property type="match status" value="1"/>
</dbReference>
<feature type="compositionally biased region" description="Low complexity" evidence="23">
    <location>
        <begin position="1624"/>
        <end position="1634"/>
    </location>
</feature>
<dbReference type="GO" id="GO:0006887">
    <property type="term" value="P:exocytosis"/>
    <property type="evidence" value="ECO:0007669"/>
    <property type="project" value="UniProtKB-KW"/>
</dbReference>
<dbReference type="GO" id="GO:0005634">
    <property type="term" value="C:nucleus"/>
    <property type="evidence" value="ECO:0007669"/>
    <property type="project" value="UniProtKB-SubCell"/>
</dbReference>
<dbReference type="SUPFAM" id="SSF47576">
    <property type="entry name" value="Calponin-homology domain, CH-domain"/>
    <property type="match status" value="1"/>
</dbReference>
<dbReference type="PROSITE" id="PS00478">
    <property type="entry name" value="LIM_DOMAIN_1"/>
    <property type="match status" value="1"/>
</dbReference>
<keyword evidence="8" id="KW-0285">Flavoprotein</keyword>
<accession>A0ABD2H7R5</accession>
<dbReference type="EC" id="1.14.13.225" evidence="5"/>
<dbReference type="GO" id="GO:0003779">
    <property type="term" value="F:actin binding"/>
    <property type="evidence" value="ECO:0007669"/>
    <property type="project" value="UniProtKB-KW"/>
</dbReference>
<dbReference type="GO" id="GO:0046872">
    <property type="term" value="F:metal ion binding"/>
    <property type="evidence" value="ECO:0007669"/>
    <property type="project" value="UniProtKB-KW"/>
</dbReference>
<dbReference type="Pfam" id="PF01494">
    <property type="entry name" value="FAD_binding_3"/>
    <property type="match status" value="1"/>
</dbReference>
<keyword evidence="16 22" id="KW-0175">Coiled coil</keyword>